<evidence type="ECO:0000313" key="4">
    <source>
        <dbReference type="EMBL" id="KAL0292875.1"/>
    </source>
</evidence>
<feature type="compositionally biased region" description="Polar residues" evidence="2">
    <location>
        <begin position="29"/>
        <end position="48"/>
    </location>
</feature>
<dbReference type="InterPro" id="IPR050951">
    <property type="entry name" value="Retrovirus_Pol_polyprotein"/>
</dbReference>
<keyword evidence="1" id="KW-0862">Zinc</keyword>
<dbReference type="AlphaFoldDB" id="A0AAW2JEL3"/>
<evidence type="ECO:0000259" key="3">
    <source>
        <dbReference type="PROSITE" id="PS50158"/>
    </source>
</evidence>
<dbReference type="InterPro" id="IPR036875">
    <property type="entry name" value="Znf_CCHC_sf"/>
</dbReference>
<feature type="compositionally biased region" description="Acidic residues" evidence="2">
    <location>
        <begin position="91"/>
        <end position="106"/>
    </location>
</feature>
<dbReference type="InterPro" id="IPR043502">
    <property type="entry name" value="DNA/RNA_pol_sf"/>
</dbReference>
<reference evidence="4" key="1">
    <citation type="submission" date="2020-06" db="EMBL/GenBank/DDBJ databases">
        <authorList>
            <person name="Li T."/>
            <person name="Hu X."/>
            <person name="Zhang T."/>
            <person name="Song X."/>
            <person name="Zhang H."/>
            <person name="Dai N."/>
            <person name="Sheng W."/>
            <person name="Hou X."/>
            <person name="Wei L."/>
        </authorList>
    </citation>
    <scope>NUCLEOTIDE SEQUENCE</scope>
    <source>
        <strain evidence="4">KEN8</strain>
        <tissue evidence="4">Leaf</tissue>
    </source>
</reference>
<dbReference type="SMART" id="SM00343">
    <property type="entry name" value="ZnF_C2HC"/>
    <property type="match status" value="1"/>
</dbReference>
<organism evidence="4">
    <name type="scientific">Sesamum calycinum</name>
    <dbReference type="NCBI Taxonomy" id="2727403"/>
    <lineage>
        <taxon>Eukaryota</taxon>
        <taxon>Viridiplantae</taxon>
        <taxon>Streptophyta</taxon>
        <taxon>Embryophyta</taxon>
        <taxon>Tracheophyta</taxon>
        <taxon>Spermatophyta</taxon>
        <taxon>Magnoliopsida</taxon>
        <taxon>eudicotyledons</taxon>
        <taxon>Gunneridae</taxon>
        <taxon>Pentapetalae</taxon>
        <taxon>asterids</taxon>
        <taxon>lamiids</taxon>
        <taxon>Lamiales</taxon>
        <taxon>Pedaliaceae</taxon>
        <taxon>Sesamum</taxon>
    </lineage>
</organism>
<dbReference type="Gene3D" id="3.10.10.10">
    <property type="entry name" value="HIV Type 1 Reverse Transcriptase, subunit A, domain 1"/>
    <property type="match status" value="1"/>
</dbReference>
<comment type="caution">
    <text evidence="4">The sequence shown here is derived from an EMBL/GenBank/DDBJ whole genome shotgun (WGS) entry which is preliminary data.</text>
</comment>
<sequence>MASDIPTDLPKAPPKNTRKKYTPEEKQKAPQTSTPPASQQYASDTLMITKSKPEVYSEIPEPLVTPSTESYETPSEPEPPKVTKPIYPYEKEDEDTECASLEDSDIISEGSKDSETNLADITSILMADAESSRQPQEQVAENIEGEESDSDPETTEPTVLQPDISNTKPVAGPWFTFDDVPVIKRRERLHTFSAWIDLQLTRKVQHSLSVSTSRTATRDSEDDYFNKKRCHQLSLGDIKESLQQVSSGNPMQENVYLPIQIPRIKRRGKTKKKSLRFFRRRPFRKKKTDRCYLCGKKGHFARRCPNKKEKSAKMVSQILQISGTTEDDTDIESLYSEQDEQTEDTVFAIHDITSDEEDEHSSVEEGDDPPSYLPIYMMQANSTVEVTIPAPQVEIQILQSPYDKPIKAIGFIDTGATKTMLNPEVLPDDAWRTHYEYFQAADGQKFSTSLITKKPIGIRFFPECIIWLHVIGSKLHGRDLLIDAPAPYADISNKLKQCCADSHADFKHPHPLWKNPEFFIQLPFKLNEDANPIKASHPGMTPDDLVLAREECNQLLALGLIEPTKSNWACPAFYVNKRTEQIRGKKSYLSYSKRATTLGTSSDYGLAEIEAVYKEILAIKYGIKKFEFHLIGHHFTIMMDNTSFPRIMDLKNKGVPEPQLLRLKDWFSKYQFTVKHIKGDANLIPDFLSRPSGIHLISPTGTIPIFMASSSGSTSRSPSTFPPGFFHDLKNIREYALDNMFRYLARLLSNTDIPPGRGCFRPDHPFFNVITLPGPGLPEDALWFLWCLAALYYLPIEIQLAQMIDHLRDIKNGKSHIWIFLSWFDDIAAWNRQFQQTLDEGKSYSIIILHRPYYEGTGEAKPLPLCRTWKSLEKPLIEQRHEGQELARHLCFVNKIPIPTQGLKLVYTSLAIEPMDEDSDDDPMQEPDSQDPWDYGTELILRVQASTMEDPLHQHDTRLKSSILEDRPPQHDSSMMSAVSAFYAVWFDQ</sequence>
<dbReference type="Pfam" id="PF00098">
    <property type="entry name" value="zf-CCHC"/>
    <property type="match status" value="1"/>
</dbReference>
<accession>A0AAW2JEL3</accession>
<dbReference type="SUPFAM" id="SSF57756">
    <property type="entry name" value="Retrovirus zinc finger-like domains"/>
    <property type="match status" value="1"/>
</dbReference>
<evidence type="ECO:0000256" key="2">
    <source>
        <dbReference type="SAM" id="MobiDB-lite"/>
    </source>
</evidence>
<evidence type="ECO:0000256" key="1">
    <source>
        <dbReference type="PROSITE-ProRule" id="PRU00047"/>
    </source>
</evidence>
<protein>
    <submittedName>
        <fullName evidence="4">Polyprotein</fullName>
    </submittedName>
</protein>
<dbReference type="Gene3D" id="4.10.60.10">
    <property type="entry name" value="Zinc finger, CCHC-type"/>
    <property type="match status" value="1"/>
</dbReference>
<feature type="compositionally biased region" description="Acidic residues" evidence="2">
    <location>
        <begin position="143"/>
        <end position="154"/>
    </location>
</feature>
<dbReference type="GO" id="GO:0008270">
    <property type="term" value="F:zinc ion binding"/>
    <property type="evidence" value="ECO:0007669"/>
    <property type="project" value="UniProtKB-KW"/>
</dbReference>
<dbReference type="PROSITE" id="PS50158">
    <property type="entry name" value="ZF_CCHC"/>
    <property type="match status" value="1"/>
</dbReference>
<feature type="domain" description="CCHC-type" evidence="3">
    <location>
        <begin position="290"/>
        <end position="306"/>
    </location>
</feature>
<dbReference type="SUPFAM" id="SSF56672">
    <property type="entry name" value="DNA/RNA polymerases"/>
    <property type="match status" value="1"/>
</dbReference>
<name>A0AAW2JEL3_9LAMI</name>
<feature type="region of interest" description="Disordered" evidence="2">
    <location>
        <begin position="127"/>
        <end position="171"/>
    </location>
</feature>
<proteinExistence type="predicted"/>
<reference evidence="4" key="2">
    <citation type="journal article" date="2024" name="Plant">
        <title>Genomic evolution and insights into agronomic trait innovations of Sesamum species.</title>
        <authorList>
            <person name="Miao H."/>
            <person name="Wang L."/>
            <person name="Qu L."/>
            <person name="Liu H."/>
            <person name="Sun Y."/>
            <person name="Le M."/>
            <person name="Wang Q."/>
            <person name="Wei S."/>
            <person name="Zheng Y."/>
            <person name="Lin W."/>
            <person name="Duan Y."/>
            <person name="Cao H."/>
            <person name="Xiong S."/>
            <person name="Wang X."/>
            <person name="Wei L."/>
            <person name="Li C."/>
            <person name="Ma Q."/>
            <person name="Ju M."/>
            <person name="Zhao R."/>
            <person name="Li G."/>
            <person name="Mu C."/>
            <person name="Tian Q."/>
            <person name="Mei H."/>
            <person name="Zhang T."/>
            <person name="Gao T."/>
            <person name="Zhang H."/>
        </authorList>
    </citation>
    <scope>NUCLEOTIDE SEQUENCE</scope>
    <source>
        <strain evidence="4">KEN8</strain>
    </source>
</reference>
<dbReference type="InterPro" id="IPR001878">
    <property type="entry name" value="Znf_CCHC"/>
</dbReference>
<gene>
    <name evidence="4" type="ORF">Scaly_3151300</name>
</gene>
<keyword evidence="1" id="KW-0863">Zinc-finger</keyword>
<dbReference type="EMBL" id="JACGWM010001452">
    <property type="protein sequence ID" value="KAL0292875.1"/>
    <property type="molecule type" value="Genomic_DNA"/>
</dbReference>
<feature type="compositionally biased region" description="Low complexity" evidence="2">
    <location>
        <begin position="65"/>
        <end position="74"/>
    </location>
</feature>
<dbReference type="PANTHER" id="PTHR37984">
    <property type="entry name" value="PROTEIN CBG26694"/>
    <property type="match status" value="1"/>
</dbReference>
<dbReference type="GO" id="GO:0003676">
    <property type="term" value="F:nucleic acid binding"/>
    <property type="evidence" value="ECO:0007669"/>
    <property type="project" value="InterPro"/>
</dbReference>
<feature type="region of interest" description="Disordered" evidence="2">
    <location>
        <begin position="1"/>
        <end position="115"/>
    </location>
</feature>
<feature type="compositionally biased region" description="Polar residues" evidence="2">
    <location>
        <begin position="155"/>
        <end position="168"/>
    </location>
</feature>
<dbReference type="PANTHER" id="PTHR37984:SF5">
    <property type="entry name" value="PROTEIN NYNRIN-LIKE"/>
    <property type="match status" value="1"/>
</dbReference>
<keyword evidence="1" id="KW-0479">Metal-binding</keyword>